<organism evidence="2">
    <name type="scientific">Timema bartmani</name>
    <dbReference type="NCBI Taxonomy" id="61472"/>
    <lineage>
        <taxon>Eukaryota</taxon>
        <taxon>Metazoa</taxon>
        <taxon>Ecdysozoa</taxon>
        <taxon>Arthropoda</taxon>
        <taxon>Hexapoda</taxon>
        <taxon>Insecta</taxon>
        <taxon>Pterygota</taxon>
        <taxon>Neoptera</taxon>
        <taxon>Polyneoptera</taxon>
        <taxon>Phasmatodea</taxon>
        <taxon>Timematodea</taxon>
        <taxon>Timematoidea</taxon>
        <taxon>Timematidae</taxon>
        <taxon>Timema</taxon>
    </lineage>
</organism>
<feature type="region of interest" description="Disordered" evidence="1">
    <location>
        <begin position="94"/>
        <end position="115"/>
    </location>
</feature>
<evidence type="ECO:0000313" key="2">
    <source>
        <dbReference type="EMBL" id="CAD7446080.1"/>
    </source>
</evidence>
<gene>
    <name evidence="2" type="ORF">TBIB3V08_LOCUS8419</name>
</gene>
<feature type="compositionally biased region" description="Acidic residues" evidence="1">
    <location>
        <begin position="50"/>
        <end position="59"/>
    </location>
</feature>
<name>A0A7R9F4S8_9NEOP</name>
<sequence>MMLMHLCPALEYKDGSNTSSTDLRGESYPVGGGRVGRDVSRGGLKKIPDQDEERADVDDSERILEERKINTHDDSHYIEDIKKCSTLLQDDLDNNSTPNQLCSSDEEGVSFSKNT</sequence>
<dbReference type="AlphaFoldDB" id="A0A7R9F4S8"/>
<dbReference type="EMBL" id="OD567728">
    <property type="protein sequence ID" value="CAD7446080.1"/>
    <property type="molecule type" value="Genomic_DNA"/>
</dbReference>
<feature type="region of interest" description="Disordered" evidence="1">
    <location>
        <begin position="14"/>
        <end position="59"/>
    </location>
</feature>
<feature type="compositionally biased region" description="Polar residues" evidence="1">
    <location>
        <begin position="94"/>
        <end position="103"/>
    </location>
</feature>
<proteinExistence type="predicted"/>
<evidence type="ECO:0000256" key="1">
    <source>
        <dbReference type="SAM" id="MobiDB-lite"/>
    </source>
</evidence>
<protein>
    <submittedName>
        <fullName evidence="2">Uncharacterized protein</fullName>
    </submittedName>
</protein>
<accession>A0A7R9F4S8</accession>
<reference evidence="2" key="1">
    <citation type="submission" date="2020-11" db="EMBL/GenBank/DDBJ databases">
        <authorList>
            <person name="Tran Van P."/>
        </authorList>
    </citation>
    <scope>NUCLEOTIDE SEQUENCE</scope>
</reference>